<dbReference type="InterPro" id="IPR046748">
    <property type="entry name" value="HipA_2"/>
</dbReference>
<evidence type="ECO:0000313" key="2">
    <source>
        <dbReference type="EMBL" id="ABF40201.1"/>
    </source>
</evidence>
<dbReference type="HOGENOM" id="CLU_996144_0_0_0"/>
<evidence type="ECO:0000259" key="1">
    <source>
        <dbReference type="Pfam" id="PF20613"/>
    </source>
</evidence>
<dbReference type="KEGG" id="aba:Acid345_1198"/>
<dbReference type="Pfam" id="PF20613">
    <property type="entry name" value="HipA_2"/>
    <property type="match status" value="1"/>
</dbReference>
<dbReference type="eggNOG" id="ENOG502Z9DT">
    <property type="taxonomic scope" value="Bacteria"/>
</dbReference>
<organism evidence="2 3">
    <name type="scientific">Koribacter versatilis (strain Ellin345)</name>
    <dbReference type="NCBI Taxonomy" id="204669"/>
    <lineage>
        <taxon>Bacteria</taxon>
        <taxon>Pseudomonadati</taxon>
        <taxon>Acidobacteriota</taxon>
        <taxon>Terriglobia</taxon>
        <taxon>Terriglobales</taxon>
        <taxon>Candidatus Korobacteraceae</taxon>
        <taxon>Candidatus Korobacter</taxon>
    </lineage>
</organism>
<proteinExistence type="predicted"/>
<keyword evidence="3" id="KW-1185">Reference proteome</keyword>
<name>Q1ISE9_KORVE</name>
<sequence>MSRYDKGRETPLLQAVQHVKRMRGGAQAHLMRCSDGGLYVVKFQNNPQHLRVLANDLLATRLAERVGLDVPKTEIVQVDEWLIKHTSELRLELPGKTIPVCAGMQFGSRYVCPPHEGLVYDYLPETMLDRVKNLNQFAGMLALDKWTCNANGRQAAFWKKGRERKFTATFIDQGYCFNAGEWSFPDSPLRGVYGRNEVYAGVTGWKSFHPWLENIQNFDEDSIRELAESIPPEWCGDWDDLARLVDCLIQRRSRVEELIWSFATSSRKPFVNWSEKVN</sequence>
<gene>
    <name evidence="2" type="ordered locus">Acid345_1198</name>
</gene>
<dbReference type="RefSeq" id="WP_011522003.1">
    <property type="nucleotide sequence ID" value="NC_008009.1"/>
</dbReference>
<dbReference type="AlphaFoldDB" id="Q1ISE9"/>
<accession>Q1ISE9</accession>
<dbReference type="OrthoDB" id="2939938at2"/>
<dbReference type="EMBL" id="CP000360">
    <property type="protein sequence ID" value="ABF40201.1"/>
    <property type="molecule type" value="Genomic_DNA"/>
</dbReference>
<reference evidence="2 3" key="1">
    <citation type="journal article" date="2009" name="Appl. Environ. Microbiol.">
        <title>Three genomes from the phylum Acidobacteria provide insight into the lifestyles of these microorganisms in soils.</title>
        <authorList>
            <person name="Ward N.L."/>
            <person name="Challacombe J.F."/>
            <person name="Janssen P.H."/>
            <person name="Henrissat B."/>
            <person name="Coutinho P.M."/>
            <person name="Wu M."/>
            <person name="Xie G."/>
            <person name="Haft D.H."/>
            <person name="Sait M."/>
            <person name="Badger J."/>
            <person name="Barabote R.D."/>
            <person name="Bradley B."/>
            <person name="Brettin T.S."/>
            <person name="Brinkac L.M."/>
            <person name="Bruce D."/>
            <person name="Creasy T."/>
            <person name="Daugherty S.C."/>
            <person name="Davidsen T.M."/>
            <person name="DeBoy R.T."/>
            <person name="Detter J.C."/>
            <person name="Dodson R.J."/>
            <person name="Durkin A.S."/>
            <person name="Ganapathy A."/>
            <person name="Gwinn-Giglio M."/>
            <person name="Han C.S."/>
            <person name="Khouri H."/>
            <person name="Kiss H."/>
            <person name="Kothari S.P."/>
            <person name="Madupu R."/>
            <person name="Nelson K.E."/>
            <person name="Nelson W.C."/>
            <person name="Paulsen I."/>
            <person name="Penn K."/>
            <person name="Ren Q."/>
            <person name="Rosovitz M.J."/>
            <person name="Selengut J.D."/>
            <person name="Shrivastava S."/>
            <person name="Sullivan S.A."/>
            <person name="Tapia R."/>
            <person name="Thompson L.S."/>
            <person name="Watkins K.L."/>
            <person name="Yang Q."/>
            <person name="Yu C."/>
            <person name="Zafar N."/>
            <person name="Zhou L."/>
            <person name="Kuske C.R."/>
        </authorList>
    </citation>
    <scope>NUCLEOTIDE SEQUENCE [LARGE SCALE GENOMIC DNA]</scope>
    <source>
        <strain evidence="2 3">Ellin345</strain>
    </source>
</reference>
<evidence type="ECO:0000313" key="3">
    <source>
        <dbReference type="Proteomes" id="UP000002432"/>
    </source>
</evidence>
<dbReference type="STRING" id="204669.Acid345_1198"/>
<dbReference type="EnsemblBacteria" id="ABF40201">
    <property type="protein sequence ID" value="ABF40201"/>
    <property type="gene ID" value="Acid345_1198"/>
</dbReference>
<dbReference type="Proteomes" id="UP000002432">
    <property type="component" value="Chromosome"/>
</dbReference>
<protein>
    <recommendedName>
        <fullName evidence="1">HipA-like kinase domain-containing protein</fullName>
    </recommendedName>
</protein>
<feature type="domain" description="HipA-like kinase" evidence="1">
    <location>
        <begin position="21"/>
        <end position="112"/>
    </location>
</feature>